<proteinExistence type="predicted"/>
<evidence type="ECO:0000313" key="2">
    <source>
        <dbReference type="EMBL" id="HII74498.1"/>
    </source>
</evidence>
<feature type="domain" description="HEPN" evidence="1">
    <location>
        <begin position="10"/>
        <end position="106"/>
    </location>
</feature>
<dbReference type="GeneID" id="1459153"/>
<dbReference type="AlphaFoldDB" id="A0A832TL63"/>
<dbReference type="RefSeq" id="WP_010979180.1">
    <property type="nucleotide sequence ID" value="NZ_BAABQO010000037.1"/>
</dbReference>
<dbReference type="Gene3D" id="1.20.120.330">
    <property type="entry name" value="Nucleotidyltransferases domain 2"/>
    <property type="match status" value="1"/>
</dbReference>
<protein>
    <submittedName>
        <fullName evidence="2">HEPN domain-containing protein</fullName>
    </submittedName>
</protein>
<reference evidence="2" key="1">
    <citation type="journal article" date="2020" name="bioRxiv">
        <title>A rank-normalized archaeal taxonomy based on genome phylogeny resolves widespread incomplete and uneven classifications.</title>
        <authorList>
            <person name="Rinke C."/>
            <person name="Chuvochina M."/>
            <person name="Mussig A.J."/>
            <person name="Chaumeil P.-A."/>
            <person name="Waite D.W."/>
            <person name="Whitman W.B."/>
            <person name="Parks D.H."/>
            <person name="Hugenholtz P."/>
        </authorList>
    </citation>
    <scope>NUCLEOTIDE SEQUENCE</scope>
    <source>
        <strain evidence="2">UBA8838</strain>
    </source>
</reference>
<dbReference type="OMA" id="KCASACY"/>
<dbReference type="Pfam" id="PF05168">
    <property type="entry name" value="HEPN"/>
    <property type="match status" value="1"/>
</dbReference>
<name>A0A832TL63_9CREN</name>
<evidence type="ECO:0000259" key="1">
    <source>
        <dbReference type="Pfam" id="PF05168"/>
    </source>
</evidence>
<gene>
    <name evidence="2" type="ORF">HA332_09030</name>
</gene>
<evidence type="ECO:0000313" key="3">
    <source>
        <dbReference type="Proteomes" id="UP000646844"/>
    </source>
</evidence>
<accession>A0A832TL63</accession>
<comment type="caution">
    <text evidence="2">The sequence shown here is derived from an EMBL/GenBank/DDBJ whole genome shotgun (WGS) entry which is preliminary data.</text>
</comment>
<dbReference type="EMBL" id="DUJO01000045">
    <property type="protein sequence ID" value="HII74498.1"/>
    <property type="molecule type" value="Genomic_DNA"/>
</dbReference>
<sequence length="113" mass="13475">MSLSKWEVLYKEALKDIEVGNYNKAASAIYFSIRKAVEEVLIRMKLNIPRRDDKLANVLKHLGFDEEAELFMELYNLRKKADYSDENIDRNEITKAIEKYERIYQQLTKLNRI</sequence>
<dbReference type="Proteomes" id="UP000646844">
    <property type="component" value="Unassembled WGS sequence"/>
</dbReference>
<organism evidence="2 3">
    <name type="scientific">Sulfurisphaera tokodaii</name>
    <dbReference type="NCBI Taxonomy" id="111955"/>
    <lineage>
        <taxon>Archaea</taxon>
        <taxon>Thermoproteota</taxon>
        <taxon>Thermoprotei</taxon>
        <taxon>Sulfolobales</taxon>
        <taxon>Sulfolobaceae</taxon>
        <taxon>Sulfurisphaera</taxon>
    </lineage>
</organism>
<dbReference type="InterPro" id="IPR007842">
    <property type="entry name" value="HEPN_dom"/>
</dbReference>